<dbReference type="GO" id="GO:0015280">
    <property type="term" value="F:ligand-gated sodium channel activity"/>
    <property type="evidence" value="ECO:0007669"/>
    <property type="project" value="TreeGrafter"/>
</dbReference>
<dbReference type="GO" id="GO:0005886">
    <property type="term" value="C:plasma membrane"/>
    <property type="evidence" value="ECO:0007669"/>
    <property type="project" value="TreeGrafter"/>
</dbReference>
<dbReference type="Proteomes" id="UP000011014">
    <property type="component" value="Unassembled WGS sequence"/>
</dbReference>
<keyword evidence="5 12" id="KW-1133">Transmembrane helix</keyword>
<dbReference type="PANTHER" id="PTHR11690">
    <property type="entry name" value="AMILORIDE-SENSITIVE SODIUM CHANNEL-RELATED"/>
    <property type="match status" value="1"/>
</dbReference>
<evidence type="ECO:0000256" key="3">
    <source>
        <dbReference type="ARBA" id="ARBA00022461"/>
    </source>
</evidence>
<accession>E4YBU1</accession>
<keyword evidence="2 11" id="KW-0813">Transport</keyword>
<evidence type="ECO:0000256" key="6">
    <source>
        <dbReference type="ARBA" id="ARBA00023053"/>
    </source>
</evidence>
<evidence type="ECO:0000256" key="11">
    <source>
        <dbReference type="RuleBase" id="RU000679"/>
    </source>
</evidence>
<gene>
    <name evidence="13" type="ORF">GSOID_T00020894001</name>
    <name evidence="14" type="ORF">GSOID_T00024543001</name>
</gene>
<dbReference type="AlphaFoldDB" id="E4YBU1"/>
<comment type="similarity">
    <text evidence="11">Belongs to the amiloride-sensitive sodium channel (TC 1.A.6) family.</text>
</comment>
<comment type="subcellular location">
    <subcellularLocation>
        <location evidence="1">Membrane</location>
        <topology evidence="1">Multi-pass membrane protein</topology>
    </subcellularLocation>
</comment>
<evidence type="ECO:0000256" key="2">
    <source>
        <dbReference type="ARBA" id="ARBA00022448"/>
    </source>
</evidence>
<dbReference type="Pfam" id="PF00858">
    <property type="entry name" value="ASC"/>
    <property type="match status" value="1"/>
</dbReference>
<dbReference type="Gene3D" id="1.10.287.770">
    <property type="entry name" value="YojJ-like"/>
    <property type="match status" value="1"/>
</dbReference>
<keyword evidence="3 11" id="KW-0894">Sodium channel</keyword>
<keyword evidence="7 11" id="KW-0406">Ion transport</keyword>
<protein>
    <submittedName>
        <fullName evidence="13">Uncharacterized protein</fullName>
    </submittedName>
</protein>
<dbReference type="InterPro" id="IPR001873">
    <property type="entry name" value="ENaC"/>
</dbReference>
<dbReference type="EMBL" id="FN654515">
    <property type="protein sequence ID" value="CBY34518.1"/>
    <property type="molecule type" value="Genomic_DNA"/>
</dbReference>
<dbReference type="Gene3D" id="1.10.287.820">
    <property type="entry name" value="Acid-sensing ion channel domain"/>
    <property type="match status" value="1"/>
</dbReference>
<keyword evidence="8 12" id="KW-0472">Membrane</keyword>
<evidence type="ECO:0000256" key="1">
    <source>
        <dbReference type="ARBA" id="ARBA00004141"/>
    </source>
</evidence>
<evidence type="ECO:0000256" key="4">
    <source>
        <dbReference type="ARBA" id="ARBA00022692"/>
    </source>
</evidence>
<sequence>MAEKIEKDGVFDMSTNSCGWLKYIFGKRISIPRRVMWAGVFIFGNYFAFFHIWRIGNRYYEYPHSIKDRAKIEGHSFPVITVCLNSMHSRKKLMNLHPELGIQPRGNEIKDNCSLWDFYGHNHDGLTHDLSLFDHIHLDNFYNETYSAFLMISCKYKKDDCTKWWKRTLTLYGNCQVLDLAAMPNRASISPDGFRSLQMVLAYNQSDWTYGWNSFMDGFSIFYNPEGETVLDPMRSITVNSRIVPIMFLQQHRNIKLGEPYTECTRNRSLQYFKPYSKYNCNYECLIKEVYKRCKCRVPYFPKTTEYQVCMYHEHTRCVAHILKEFMYSDCHCPVPCSELFYKKTVYYTEMHQNFRNKTAEMLKRFPDIALASVRISLPENYEMQHQEQADYEISQLFSDVGGAMSLILGISLVSFLELCELLWASSRMGWSYRKKIATKSRRSFQRVGPAMFDLAKSVKGTVGILTHLDSSTDSKESIIDKKVIVYTPSTDRWNKKATSGRSS</sequence>
<reference evidence="13" key="1">
    <citation type="journal article" date="2010" name="Science">
        <title>Plasticity of animal genome architecture unmasked by rapid evolution of a pelagic tunicate.</title>
        <authorList>
            <person name="Denoeud F."/>
            <person name="Henriet S."/>
            <person name="Mungpakdee S."/>
            <person name="Aury J.M."/>
            <person name="Da Silva C."/>
            <person name="Brinkmann H."/>
            <person name="Mikhaleva J."/>
            <person name="Olsen L.C."/>
            <person name="Jubin C."/>
            <person name="Canestro C."/>
            <person name="Bouquet J.M."/>
            <person name="Danks G."/>
            <person name="Poulain J."/>
            <person name="Campsteijn C."/>
            <person name="Adamski M."/>
            <person name="Cross I."/>
            <person name="Yadetie F."/>
            <person name="Muffato M."/>
            <person name="Louis A."/>
            <person name="Butcher S."/>
            <person name="Tsagkogeorga G."/>
            <person name="Konrad A."/>
            <person name="Singh S."/>
            <person name="Jensen M.F."/>
            <person name="Cong E.H."/>
            <person name="Eikeseth-Otteraa H."/>
            <person name="Noel B."/>
            <person name="Anthouard V."/>
            <person name="Porcel B.M."/>
            <person name="Kachouri-Lafond R."/>
            <person name="Nishino A."/>
            <person name="Ugolini M."/>
            <person name="Chourrout P."/>
            <person name="Nishida H."/>
            <person name="Aasland R."/>
            <person name="Huzurbazar S."/>
            <person name="Westhof E."/>
            <person name="Delsuc F."/>
            <person name="Lehrach H."/>
            <person name="Reinhardt R."/>
            <person name="Weissenbach J."/>
            <person name="Roy S.W."/>
            <person name="Artiguenave F."/>
            <person name="Postlethwait J.H."/>
            <person name="Manak J.R."/>
            <person name="Thompson E.M."/>
            <person name="Jaillon O."/>
            <person name="Du Pasquier L."/>
            <person name="Boudinot P."/>
            <person name="Liberles D.A."/>
            <person name="Volff J.N."/>
            <person name="Philippe H."/>
            <person name="Lenhard B."/>
            <person name="Roest Crollius H."/>
            <person name="Wincker P."/>
            <person name="Chourrout D."/>
        </authorList>
    </citation>
    <scope>NUCLEOTIDE SEQUENCE [LARGE SCALE GENOMIC DNA]</scope>
</reference>
<dbReference type="EMBL" id="FN654388">
    <property type="protein sequence ID" value="CBY33028.1"/>
    <property type="molecule type" value="Genomic_DNA"/>
</dbReference>
<keyword evidence="9 11" id="KW-0739">Sodium transport</keyword>
<evidence type="ECO:0000256" key="7">
    <source>
        <dbReference type="ARBA" id="ARBA00023065"/>
    </source>
</evidence>
<evidence type="ECO:0000256" key="12">
    <source>
        <dbReference type="SAM" id="Phobius"/>
    </source>
</evidence>
<evidence type="ECO:0000256" key="9">
    <source>
        <dbReference type="ARBA" id="ARBA00023201"/>
    </source>
</evidence>
<keyword evidence="10 11" id="KW-0407">Ion channel</keyword>
<evidence type="ECO:0000256" key="10">
    <source>
        <dbReference type="ARBA" id="ARBA00023303"/>
    </source>
</evidence>
<proteinExistence type="inferred from homology"/>
<evidence type="ECO:0000256" key="5">
    <source>
        <dbReference type="ARBA" id="ARBA00022989"/>
    </source>
</evidence>
<dbReference type="PRINTS" id="PR01078">
    <property type="entry name" value="AMINACHANNEL"/>
</dbReference>
<feature type="transmembrane region" description="Helical" evidence="12">
    <location>
        <begin position="35"/>
        <end position="53"/>
    </location>
</feature>
<organism evidence="13">
    <name type="scientific">Oikopleura dioica</name>
    <name type="common">Tunicate</name>
    <dbReference type="NCBI Taxonomy" id="34765"/>
    <lineage>
        <taxon>Eukaryota</taxon>
        <taxon>Metazoa</taxon>
        <taxon>Chordata</taxon>
        <taxon>Tunicata</taxon>
        <taxon>Appendicularia</taxon>
        <taxon>Copelata</taxon>
        <taxon>Oikopleuridae</taxon>
        <taxon>Oikopleura</taxon>
    </lineage>
</organism>
<evidence type="ECO:0000313" key="14">
    <source>
        <dbReference type="EMBL" id="CBY34518.1"/>
    </source>
</evidence>
<evidence type="ECO:0000313" key="13">
    <source>
        <dbReference type="EMBL" id="CBY33028.1"/>
    </source>
</evidence>
<evidence type="ECO:0000256" key="8">
    <source>
        <dbReference type="ARBA" id="ARBA00023136"/>
    </source>
</evidence>
<dbReference type="PANTHER" id="PTHR11690:SF300">
    <property type="entry name" value="PICKPOCKET PROTEIN 19"/>
    <property type="match status" value="1"/>
</dbReference>
<keyword evidence="6" id="KW-0915">Sodium</keyword>
<name>E4YBU1_OIKDI</name>
<keyword evidence="4 11" id="KW-0812">Transmembrane</keyword>